<organism evidence="2 3">
    <name type="scientific">Plantactinospora soyae</name>
    <dbReference type="NCBI Taxonomy" id="1544732"/>
    <lineage>
        <taxon>Bacteria</taxon>
        <taxon>Bacillati</taxon>
        <taxon>Actinomycetota</taxon>
        <taxon>Actinomycetes</taxon>
        <taxon>Micromonosporales</taxon>
        <taxon>Micromonosporaceae</taxon>
        <taxon>Plantactinospora</taxon>
    </lineage>
</organism>
<evidence type="ECO:0000259" key="1">
    <source>
        <dbReference type="PROSITE" id="PS50056"/>
    </source>
</evidence>
<protein>
    <submittedName>
        <fullName evidence="2">Protein-tyrosine phosphatase</fullName>
    </submittedName>
</protein>
<dbReference type="Pfam" id="PF22785">
    <property type="entry name" value="Tc-R-P"/>
    <property type="match status" value="1"/>
</dbReference>
<dbReference type="SUPFAM" id="SSF52799">
    <property type="entry name" value="(Phosphotyrosine protein) phosphatases II"/>
    <property type="match status" value="1"/>
</dbReference>
<keyword evidence="3" id="KW-1185">Reference proteome</keyword>
<evidence type="ECO:0000313" key="2">
    <source>
        <dbReference type="EMBL" id="MBE1488992.1"/>
    </source>
</evidence>
<dbReference type="RefSeq" id="WP_192768541.1">
    <property type="nucleotide sequence ID" value="NZ_JADBEB010000001.1"/>
</dbReference>
<feature type="domain" description="Tyrosine specific protein phosphatases" evidence="1">
    <location>
        <begin position="87"/>
        <end position="154"/>
    </location>
</feature>
<dbReference type="InterPro" id="IPR029021">
    <property type="entry name" value="Prot-tyrosine_phosphatase-like"/>
</dbReference>
<accession>A0A927M6N4</accession>
<dbReference type="PROSITE" id="PS50056">
    <property type="entry name" value="TYR_PHOSPHATASE_2"/>
    <property type="match status" value="1"/>
</dbReference>
<proteinExistence type="predicted"/>
<gene>
    <name evidence="2" type="ORF">H4W31_004630</name>
</gene>
<evidence type="ECO:0000313" key="3">
    <source>
        <dbReference type="Proteomes" id="UP000649753"/>
    </source>
</evidence>
<reference evidence="2" key="1">
    <citation type="submission" date="2020-10" db="EMBL/GenBank/DDBJ databases">
        <title>Sequencing the genomes of 1000 actinobacteria strains.</title>
        <authorList>
            <person name="Klenk H.-P."/>
        </authorList>
    </citation>
    <scope>NUCLEOTIDE SEQUENCE</scope>
    <source>
        <strain evidence="2">DSM 46832</strain>
    </source>
</reference>
<sequence length="162" mass="17779">MWLRPTVYPIPAPSPVRLSIVARPRGDDWLDDEMAGLRRAGVDVLVCLLTSAERDELGLTGEDTAAVRAGLDFHAYPVIDRGVPEHAAIRPLIDVLAGDLARGRHLAVHCRASIGRSSLLVAALLSRLDVPVDRIWDVIGGARGLPVPETEEQRRWLGEHHR</sequence>
<dbReference type="InterPro" id="IPR000387">
    <property type="entry name" value="Tyr_Pase_dom"/>
</dbReference>
<name>A0A927M6N4_9ACTN</name>
<dbReference type="Proteomes" id="UP000649753">
    <property type="component" value="Unassembled WGS sequence"/>
</dbReference>
<dbReference type="EMBL" id="JADBEB010000001">
    <property type="protein sequence ID" value="MBE1488992.1"/>
    <property type="molecule type" value="Genomic_DNA"/>
</dbReference>
<dbReference type="AlphaFoldDB" id="A0A927M6N4"/>
<comment type="caution">
    <text evidence="2">The sequence shown here is derived from an EMBL/GenBank/DDBJ whole genome shotgun (WGS) entry which is preliminary data.</text>
</comment>
<dbReference type="Gene3D" id="3.90.190.10">
    <property type="entry name" value="Protein tyrosine phosphatase superfamily"/>
    <property type="match status" value="1"/>
</dbReference>